<dbReference type="GeneID" id="101845770"/>
<dbReference type="PANTHER" id="PTHR12709">
    <property type="entry name" value="DNA-DIRECTED RNA POLYMERASE II, III"/>
    <property type="match status" value="1"/>
</dbReference>
<evidence type="ECO:0000256" key="2">
    <source>
        <dbReference type="SAM" id="MobiDB-lite"/>
    </source>
</evidence>
<keyword evidence="4" id="KW-0804">Transcription</keyword>
<feature type="compositionally biased region" description="Polar residues" evidence="2">
    <location>
        <begin position="297"/>
        <end position="308"/>
    </location>
</feature>
<feature type="compositionally biased region" description="Basic and acidic residues" evidence="2">
    <location>
        <begin position="221"/>
        <end position="245"/>
    </location>
</feature>
<sequence>MGTFVKNLRKHIFLHPKDKLSKNVAVKQTLLRDQKKYSDRLEGALLNVSDIKVIGDKHLIVDGYLSMMVIANFHVFCPQPGMELEGVVNKRSRSHLGCLVMEMFNASLSVPGGSGLDPAVGDICQFEVTEVVVDGEILFMRGILKSSRPGPASKPQEEAEENEAEVGVEGGPQEEEEVPSAPAAADIDDDMLQDPPQTENPPEAGQNKGQSSEKKRKRKSGRAEAKASPEKKGSKSLKSPERETPSSRLKSASEPGEAEEPTAHHIIVKTEPRGEEEEEEEAPSEDLAGNMIHRTPKSPQQSQGNESQDSGKKKRHRKSSTSETKLSPEKKVPKSPRSIKKEKPW</sequence>
<feature type="region of interest" description="Disordered" evidence="2">
    <location>
        <begin position="145"/>
        <end position="345"/>
    </location>
</feature>
<gene>
    <name evidence="4" type="primary">LOC101845770</name>
</gene>
<keyword evidence="1" id="KW-0539">Nucleus</keyword>
<dbReference type="Proteomes" id="UP000694888">
    <property type="component" value="Unplaced"/>
</dbReference>
<dbReference type="GO" id="GO:0000428">
    <property type="term" value="C:DNA-directed RNA polymerase complex"/>
    <property type="evidence" value="ECO:0007669"/>
    <property type="project" value="UniProtKB-KW"/>
</dbReference>
<accession>A0ABM0JNS5</accession>
<evidence type="ECO:0000313" key="4">
    <source>
        <dbReference type="RefSeq" id="XP_005098009.1"/>
    </source>
</evidence>
<keyword evidence="4" id="KW-0240">DNA-directed RNA polymerase</keyword>
<reference evidence="4" key="1">
    <citation type="submission" date="2025-08" db="UniProtKB">
        <authorList>
            <consortium name="RefSeq"/>
        </authorList>
    </citation>
    <scope>IDENTIFICATION</scope>
</reference>
<proteinExistence type="predicted"/>
<dbReference type="InterPro" id="IPR045113">
    <property type="entry name" value="Rpb7-like"/>
</dbReference>
<protein>
    <submittedName>
        <fullName evidence="4">DNA-directed RNA polymerase I subunit RPA43</fullName>
    </submittedName>
</protein>
<evidence type="ECO:0000256" key="1">
    <source>
        <dbReference type="ARBA" id="ARBA00023242"/>
    </source>
</evidence>
<name>A0ABM0JNS5_APLCA</name>
<organism evidence="3 4">
    <name type="scientific">Aplysia californica</name>
    <name type="common">California sea hare</name>
    <dbReference type="NCBI Taxonomy" id="6500"/>
    <lineage>
        <taxon>Eukaryota</taxon>
        <taxon>Metazoa</taxon>
        <taxon>Spiralia</taxon>
        <taxon>Lophotrochozoa</taxon>
        <taxon>Mollusca</taxon>
        <taxon>Gastropoda</taxon>
        <taxon>Heterobranchia</taxon>
        <taxon>Euthyneura</taxon>
        <taxon>Tectipleura</taxon>
        <taxon>Aplysiida</taxon>
        <taxon>Aplysioidea</taxon>
        <taxon>Aplysiidae</taxon>
        <taxon>Aplysia</taxon>
    </lineage>
</organism>
<feature type="compositionally biased region" description="Acidic residues" evidence="2">
    <location>
        <begin position="158"/>
        <end position="178"/>
    </location>
</feature>
<feature type="compositionally biased region" description="Acidic residues" evidence="2">
    <location>
        <begin position="274"/>
        <end position="284"/>
    </location>
</feature>
<dbReference type="RefSeq" id="XP_005098009.1">
    <property type="nucleotide sequence ID" value="XM_005097952.3"/>
</dbReference>
<keyword evidence="3" id="KW-1185">Reference proteome</keyword>
<dbReference type="PANTHER" id="PTHR12709:SF5">
    <property type="entry name" value="DNA-DIRECTED RNA POLYMERASE I SUBUNIT RPA43"/>
    <property type="match status" value="1"/>
</dbReference>
<evidence type="ECO:0000313" key="3">
    <source>
        <dbReference type="Proteomes" id="UP000694888"/>
    </source>
</evidence>